<sequence length="124" mass="14417">MRSRRRTERFCRERVQDIAKLERDRFKPVVNMLSQLPQVGLDNSQLLVQRDVWWDASRRHVGDGIVQGTTVKASCKGCQRPGQPHRGQKQGVAVVESTLQPCVVVDQRRQQIWDGRSKRSRIKR</sequence>
<evidence type="ECO:0000313" key="1">
    <source>
        <dbReference type="EMBL" id="ETV86983.1"/>
    </source>
</evidence>
<organism evidence="1">
    <name type="scientific">Aphanomyces astaci</name>
    <name type="common">Crayfish plague agent</name>
    <dbReference type="NCBI Taxonomy" id="112090"/>
    <lineage>
        <taxon>Eukaryota</taxon>
        <taxon>Sar</taxon>
        <taxon>Stramenopiles</taxon>
        <taxon>Oomycota</taxon>
        <taxon>Saprolegniomycetes</taxon>
        <taxon>Saprolegniales</taxon>
        <taxon>Verrucalvaceae</taxon>
        <taxon>Aphanomyces</taxon>
    </lineage>
</organism>
<protein>
    <submittedName>
        <fullName evidence="1">Uncharacterized protein</fullName>
    </submittedName>
</protein>
<accession>W4H793</accession>
<dbReference type="RefSeq" id="XP_009823782.1">
    <property type="nucleotide sequence ID" value="XM_009825480.1"/>
</dbReference>
<dbReference type="VEuPathDB" id="FungiDB:H257_02001"/>
<dbReference type="EMBL" id="KI913116">
    <property type="protein sequence ID" value="ETV86983.1"/>
    <property type="molecule type" value="Genomic_DNA"/>
</dbReference>
<reference evidence="1" key="1">
    <citation type="submission" date="2013-12" db="EMBL/GenBank/DDBJ databases">
        <title>The Genome Sequence of Aphanomyces astaci APO3.</title>
        <authorList>
            <consortium name="The Broad Institute Genomics Platform"/>
            <person name="Russ C."/>
            <person name="Tyler B."/>
            <person name="van West P."/>
            <person name="Dieguez-Uribeondo J."/>
            <person name="Young S.K."/>
            <person name="Zeng Q."/>
            <person name="Gargeya S."/>
            <person name="Fitzgerald M."/>
            <person name="Abouelleil A."/>
            <person name="Alvarado L."/>
            <person name="Chapman S.B."/>
            <person name="Gainer-Dewar J."/>
            <person name="Goldberg J."/>
            <person name="Griggs A."/>
            <person name="Gujja S."/>
            <person name="Hansen M."/>
            <person name="Howarth C."/>
            <person name="Imamovic A."/>
            <person name="Ireland A."/>
            <person name="Larimer J."/>
            <person name="McCowan C."/>
            <person name="Murphy C."/>
            <person name="Pearson M."/>
            <person name="Poon T.W."/>
            <person name="Priest M."/>
            <person name="Roberts A."/>
            <person name="Saif S."/>
            <person name="Shea T."/>
            <person name="Sykes S."/>
            <person name="Wortman J."/>
            <person name="Nusbaum C."/>
            <person name="Birren B."/>
        </authorList>
    </citation>
    <scope>NUCLEOTIDE SEQUENCE [LARGE SCALE GENOMIC DNA]</scope>
    <source>
        <strain evidence="1">APO3</strain>
    </source>
</reference>
<proteinExistence type="predicted"/>
<gene>
    <name evidence="1" type="ORF">H257_02001</name>
</gene>
<dbReference type="GeneID" id="20803997"/>
<dbReference type="AlphaFoldDB" id="W4H793"/>
<name>W4H793_APHAT</name>